<keyword evidence="3" id="KW-1185">Reference proteome</keyword>
<dbReference type="EMBL" id="BLAE01000017">
    <property type="protein sequence ID" value="GES09799.1"/>
    <property type="molecule type" value="Genomic_DNA"/>
</dbReference>
<evidence type="ECO:0000313" key="3">
    <source>
        <dbReference type="Proteomes" id="UP000331127"/>
    </source>
</evidence>
<sequence>MPDEHKRATGSGQGPLMTGQAAMLRVARAGASVVPCAGLSQAVNVSCCPLPPSLRAGGINNAVARGLGYATVVEPDAKAASLPVRTIFVKTDGTLAARPHPGRDRDAGARLLRVVRLHARVPPPSIRGGCRRPDLGAREARPPFVK</sequence>
<accession>A0A5M3WNT0</accession>
<comment type="caution">
    <text evidence="2">The sequence shown here is derived from an EMBL/GenBank/DDBJ whole genome shotgun (WGS) entry which is preliminary data.</text>
</comment>
<feature type="compositionally biased region" description="Basic and acidic residues" evidence="1">
    <location>
        <begin position="131"/>
        <end position="146"/>
    </location>
</feature>
<name>A0A5M3WNT0_9ACTN</name>
<protein>
    <submittedName>
        <fullName evidence="2">Uncharacterized protein</fullName>
    </submittedName>
</protein>
<evidence type="ECO:0000256" key="1">
    <source>
        <dbReference type="SAM" id="MobiDB-lite"/>
    </source>
</evidence>
<proteinExistence type="predicted"/>
<gene>
    <name evidence="2" type="ORF">Amac_033950</name>
</gene>
<reference evidence="2 3" key="1">
    <citation type="submission" date="2019-10" db="EMBL/GenBank/DDBJ databases">
        <title>Whole genome shotgun sequence of Acrocarpospora macrocephala NBRC 16266.</title>
        <authorList>
            <person name="Ichikawa N."/>
            <person name="Kimura A."/>
            <person name="Kitahashi Y."/>
            <person name="Komaki H."/>
            <person name="Oguchi A."/>
        </authorList>
    </citation>
    <scope>NUCLEOTIDE SEQUENCE [LARGE SCALE GENOMIC DNA]</scope>
    <source>
        <strain evidence="2 3">NBRC 16266</strain>
    </source>
</reference>
<organism evidence="2 3">
    <name type="scientific">Acrocarpospora macrocephala</name>
    <dbReference type="NCBI Taxonomy" id="150177"/>
    <lineage>
        <taxon>Bacteria</taxon>
        <taxon>Bacillati</taxon>
        <taxon>Actinomycetota</taxon>
        <taxon>Actinomycetes</taxon>
        <taxon>Streptosporangiales</taxon>
        <taxon>Streptosporangiaceae</taxon>
        <taxon>Acrocarpospora</taxon>
    </lineage>
</organism>
<evidence type="ECO:0000313" key="2">
    <source>
        <dbReference type="EMBL" id="GES09799.1"/>
    </source>
</evidence>
<feature type="region of interest" description="Disordered" evidence="1">
    <location>
        <begin position="126"/>
        <end position="146"/>
    </location>
</feature>
<dbReference type="Proteomes" id="UP000331127">
    <property type="component" value="Unassembled WGS sequence"/>
</dbReference>
<dbReference type="AlphaFoldDB" id="A0A5M3WNT0"/>